<evidence type="ECO:0000259" key="3">
    <source>
        <dbReference type="PROSITE" id="PS50144"/>
    </source>
</evidence>
<gene>
    <name evidence="4" type="primary">BnaC04g48300D</name>
    <name evidence="4" type="ORF">GSBRNA2T00084712001</name>
</gene>
<keyword evidence="1 2" id="KW-0175">Coiled coil</keyword>
<feature type="domain" description="MATH" evidence="3">
    <location>
        <begin position="7"/>
        <end position="131"/>
    </location>
</feature>
<dbReference type="PANTHER" id="PTHR46236:SF18">
    <property type="entry name" value="MATH DOMAIN-CONTAINING PROTEIN"/>
    <property type="match status" value="1"/>
</dbReference>
<organism evidence="4 5">
    <name type="scientific">Brassica napus</name>
    <name type="common">Rape</name>
    <dbReference type="NCBI Taxonomy" id="3708"/>
    <lineage>
        <taxon>Eukaryota</taxon>
        <taxon>Viridiplantae</taxon>
        <taxon>Streptophyta</taxon>
        <taxon>Embryophyta</taxon>
        <taxon>Tracheophyta</taxon>
        <taxon>Spermatophyta</taxon>
        <taxon>Magnoliopsida</taxon>
        <taxon>eudicotyledons</taxon>
        <taxon>Gunneridae</taxon>
        <taxon>Pentapetalae</taxon>
        <taxon>rosids</taxon>
        <taxon>malvids</taxon>
        <taxon>Brassicales</taxon>
        <taxon>Brassicaceae</taxon>
        <taxon>Brassiceae</taxon>
        <taxon>Brassica</taxon>
    </lineage>
</organism>
<dbReference type="InterPro" id="IPR008974">
    <property type="entry name" value="TRAF-like"/>
</dbReference>
<dbReference type="SUPFAM" id="SSF49599">
    <property type="entry name" value="TRAF domain-like"/>
    <property type="match status" value="1"/>
</dbReference>
<reference evidence="4 5" key="1">
    <citation type="journal article" date="2014" name="Science">
        <title>Plant genetics. Early allopolyploid evolution in the post-Neolithic Brassica napus oilseed genome.</title>
        <authorList>
            <person name="Chalhoub B."/>
            <person name="Denoeud F."/>
            <person name="Liu S."/>
            <person name="Parkin I.A."/>
            <person name="Tang H."/>
            <person name="Wang X."/>
            <person name="Chiquet J."/>
            <person name="Belcram H."/>
            <person name="Tong C."/>
            <person name="Samans B."/>
            <person name="Correa M."/>
            <person name="Da Silva C."/>
            <person name="Just J."/>
            <person name="Falentin C."/>
            <person name="Koh C.S."/>
            <person name="Le Clainche I."/>
            <person name="Bernard M."/>
            <person name="Bento P."/>
            <person name="Noel B."/>
            <person name="Labadie K."/>
            <person name="Alberti A."/>
            <person name="Charles M."/>
            <person name="Arnaud D."/>
            <person name="Guo H."/>
            <person name="Daviaud C."/>
            <person name="Alamery S."/>
            <person name="Jabbari K."/>
            <person name="Zhao M."/>
            <person name="Edger P.P."/>
            <person name="Chelaifa H."/>
            <person name="Tack D."/>
            <person name="Lassalle G."/>
            <person name="Mestiri I."/>
            <person name="Schnel N."/>
            <person name="Le Paslier M.C."/>
            <person name="Fan G."/>
            <person name="Renault V."/>
            <person name="Bayer P.E."/>
            <person name="Golicz A.A."/>
            <person name="Manoli S."/>
            <person name="Lee T.H."/>
            <person name="Thi V.H."/>
            <person name="Chalabi S."/>
            <person name="Hu Q."/>
            <person name="Fan C."/>
            <person name="Tollenaere R."/>
            <person name="Lu Y."/>
            <person name="Battail C."/>
            <person name="Shen J."/>
            <person name="Sidebottom C.H."/>
            <person name="Wang X."/>
            <person name="Canaguier A."/>
            <person name="Chauveau A."/>
            <person name="Berard A."/>
            <person name="Deniot G."/>
            <person name="Guan M."/>
            <person name="Liu Z."/>
            <person name="Sun F."/>
            <person name="Lim Y.P."/>
            <person name="Lyons E."/>
            <person name="Town C.D."/>
            <person name="Bancroft I."/>
            <person name="Wang X."/>
            <person name="Meng J."/>
            <person name="Ma J."/>
            <person name="Pires J.C."/>
            <person name="King G.J."/>
            <person name="Brunel D."/>
            <person name="Delourme R."/>
            <person name="Renard M."/>
            <person name="Aury J.M."/>
            <person name="Adams K.L."/>
            <person name="Batley J."/>
            <person name="Snowdon R.J."/>
            <person name="Tost J."/>
            <person name="Edwards D."/>
            <person name="Zhou Y."/>
            <person name="Hua W."/>
            <person name="Sharpe A.G."/>
            <person name="Paterson A.H."/>
            <person name="Guan C."/>
            <person name="Wincker P."/>
        </authorList>
    </citation>
    <scope>NUCLEOTIDE SEQUENCE [LARGE SCALE GENOMIC DNA]</scope>
    <source>
        <strain evidence="5">cv. Darmor-bzh</strain>
    </source>
</reference>
<proteinExistence type="predicted"/>
<dbReference type="OrthoDB" id="1086031at2759"/>
<accession>A0A078FR84</accession>
<dbReference type="EMBL" id="LK032047">
    <property type="protein sequence ID" value="CDY14833.1"/>
    <property type="molecule type" value="Genomic_DNA"/>
</dbReference>
<dbReference type="PROSITE" id="PS50144">
    <property type="entry name" value="MATH"/>
    <property type="match status" value="1"/>
</dbReference>
<evidence type="ECO:0000256" key="1">
    <source>
        <dbReference type="ARBA" id="ARBA00023054"/>
    </source>
</evidence>
<dbReference type="InterPro" id="IPR002083">
    <property type="entry name" value="MATH/TRAF_dom"/>
</dbReference>
<dbReference type="Gramene" id="CDY14833">
    <property type="protein sequence ID" value="CDY14833"/>
    <property type="gene ID" value="GSBRNA2T00084712001"/>
</dbReference>
<dbReference type="OMA" id="PFWGFRT"/>
<protein>
    <submittedName>
        <fullName evidence="4">BnaC04g48300D protein</fullName>
    </submittedName>
</protein>
<evidence type="ECO:0000313" key="4">
    <source>
        <dbReference type="EMBL" id="CDY14833.1"/>
    </source>
</evidence>
<dbReference type="Gene3D" id="2.60.210.10">
    <property type="entry name" value="Apoptosis, Tumor Necrosis Factor Receptor Associated Protein 2, Chain A"/>
    <property type="match status" value="1"/>
</dbReference>
<dbReference type="InterPro" id="IPR050804">
    <property type="entry name" value="MCC"/>
</dbReference>
<dbReference type="AlphaFoldDB" id="A0A078FR84"/>
<sequence>MANHTDEMTYSFEIDNFSQRNTIFRTPIFSTRSCNWFVYVYPKGDKISKNMSLWLKVPDPLLRPLCWSRQTSFRFVVVNPSDVNSSRSFKSIDRIFNKGQPFWGFRTDLSLSKLQEEKFLVNDKLKIEVYIGTISVHGGLDPHVLPEKKKETVCVNGFQVRDSQVKSAKWIFETYPEIALYIQPQDPQLKTAYMNILLRIYEKLYNSPLEKLTEGELSNISKGLLDLTQAGFKLEWLREKLEKVSLERKKLSGYEAQAKELEKQLKSLELMMCNLKAEIKLKAES</sequence>
<dbReference type="SMR" id="A0A078FR84"/>
<dbReference type="PaxDb" id="3708-A0A078FR84"/>
<dbReference type="PANTHER" id="PTHR46236">
    <property type="entry name" value="TRAF-LIKE SUPERFAMILY PROTEIN"/>
    <property type="match status" value="1"/>
</dbReference>
<evidence type="ECO:0000256" key="2">
    <source>
        <dbReference type="SAM" id="Coils"/>
    </source>
</evidence>
<name>A0A078FR84_BRANA</name>
<feature type="coiled-coil region" evidence="2">
    <location>
        <begin position="244"/>
        <end position="278"/>
    </location>
</feature>
<keyword evidence="5" id="KW-1185">Reference proteome</keyword>
<evidence type="ECO:0000313" key="5">
    <source>
        <dbReference type="Proteomes" id="UP000028999"/>
    </source>
</evidence>
<dbReference type="CDD" id="cd00121">
    <property type="entry name" value="MATH"/>
    <property type="match status" value="1"/>
</dbReference>
<dbReference type="Proteomes" id="UP000028999">
    <property type="component" value="Unassembled WGS sequence"/>
</dbReference>
<dbReference type="Pfam" id="PF22486">
    <property type="entry name" value="MATH_2"/>
    <property type="match status" value="1"/>
</dbReference>